<sequence>MAKRPSMRDPETPMSEFGTVVLREPTQSVTSALLNASQPREFELKEAQRKDADTQVRALFPQAHIWHLDARPRRNALKGITAFIASIFDFDLFQIWFKGKAPRAFYLVDQGMRQLLVRVTDADLEAIVLPTPPAPVSKRRFTLGQDAFLREEEVA</sequence>
<protein>
    <submittedName>
        <fullName evidence="1">Uncharacterized protein</fullName>
    </submittedName>
</protein>
<reference evidence="1 2" key="1">
    <citation type="submission" date="2023-02" db="EMBL/GenBank/DDBJ databases">
        <title>Defining the Infant Male Urobiome and Moving Towards Mechanisms in Urobiome Research.</title>
        <authorList>
            <person name="Reasoner S."/>
            <person name="Flores V."/>
            <person name="Van Horn G."/>
            <person name="Morales G."/>
            <person name="Peard L."/>
            <person name="Abelson B."/>
            <person name="Manuel C."/>
            <person name="Lee J."/>
            <person name="Baker B."/>
            <person name="Williams T."/>
            <person name="Schmitz J."/>
            <person name="Clayton D."/>
            <person name="Hadjifrangiskou M."/>
        </authorList>
    </citation>
    <scope>NUCLEOTIDE SEQUENCE [LARGE SCALE GENOMIC DNA]</scope>
    <source>
        <strain evidence="1 2">AS1053</strain>
    </source>
</reference>
<dbReference type="Proteomes" id="UP001219297">
    <property type="component" value="Unassembled WGS sequence"/>
</dbReference>
<proteinExistence type="predicted"/>
<accession>A0ABT5V3F5</accession>
<dbReference type="RefSeq" id="WP_274758706.1">
    <property type="nucleotide sequence ID" value="NZ_JARBHG010000004.1"/>
</dbReference>
<comment type="caution">
    <text evidence="1">The sequence shown here is derived from an EMBL/GenBank/DDBJ whole genome shotgun (WGS) entry which is preliminary data.</text>
</comment>
<dbReference type="EMBL" id="JARBHI010000001">
    <property type="protein sequence ID" value="MDE1655515.1"/>
    <property type="molecule type" value="Genomic_DNA"/>
</dbReference>
<keyword evidence="2" id="KW-1185">Reference proteome</keyword>
<gene>
    <name evidence="1" type="ORF">PWJ81_00300</name>
</gene>
<evidence type="ECO:0000313" key="1">
    <source>
        <dbReference type="EMBL" id="MDE1655515.1"/>
    </source>
</evidence>
<organism evidence="1 2">
    <name type="scientific">Actinotignum sanguinis</name>
    <dbReference type="NCBI Taxonomy" id="1445614"/>
    <lineage>
        <taxon>Bacteria</taxon>
        <taxon>Bacillati</taxon>
        <taxon>Actinomycetota</taxon>
        <taxon>Actinomycetes</taxon>
        <taxon>Actinomycetales</taxon>
        <taxon>Actinomycetaceae</taxon>
        <taxon>Actinotignum</taxon>
    </lineage>
</organism>
<name>A0ABT5V3F5_9ACTO</name>
<evidence type="ECO:0000313" key="2">
    <source>
        <dbReference type="Proteomes" id="UP001219297"/>
    </source>
</evidence>